<dbReference type="GO" id="GO:0016491">
    <property type="term" value="F:oxidoreductase activity"/>
    <property type="evidence" value="ECO:0007669"/>
    <property type="project" value="UniProtKB-KW"/>
</dbReference>
<evidence type="ECO:0000256" key="1">
    <source>
        <dbReference type="ARBA" id="ARBA00006484"/>
    </source>
</evidence>
<keyword evidence="2" id="KW-0521">NADP</keyword>
<evidence type="ECO:0000313" key="6">
    <source>
        <dbReference type="Proteomes" id="UP001324115"/>
    </source>
</evidence>
<dbReference type="Pfam" id="PF00106">
    <property type="entry name" value="adh_short"/>
    <property type="match status" value="1"/>
</dbReference>
<keyword evidence="3" id="KW-0560">Oxidoreductase</keyword>
<dbReference type="PRINTS" id="PR00080">
    <property type="entry name" value="SDRFAMILY"/>
</dbReference>
<dbReference type="GO" id="GO:0016020">
    <property type="term" value="C:membrane"/>
    <property type="evidence" value="ECO:0007669"/>
    <property type="project" value="TreeGrafter"/>
</dbReference>
<dbReference type="Gene3D" id="3.40.50.720">
    <property type="entry name" value="NAD(P)-binding Rossmann-like Domain"/>
    <property type="match status" value="1"/>
</dbReference>
<organism evidence="5 6">
    <name type="scientific">Quercus rubra</name>
    <name type="common">Northern red oak</name>
    <name type="synonym">Quercus borealis</name>
    <dbReference type="NCBI Taxonomy" id="3512"/>
    <lineage>
        <taxon>Eukaryota</taxon>
        <taxon>Viridiplantae</taxon>
        <taxon>Streptophyta</taxon>
        <taxon>Embryophyta</taxon>
        <taxon>Tracheophyta</taxon>
        <taxon>Spermatophyta</taxon>
        <taxon>Magnoliopsida</taxon>
        <taxon>eudicotyledons</taxon>
        <taxon>Gunneridae</taxon>
        <taxon>Pentapetalae</taxon>
        <taxon>rosids</taxon>
        <taxon>fabids</taxon>
        <taxon>Fagales</taxon>
        <taxon>Fagaceae</taxon>
        <taxon>Quercus</taxon>
    </lineage>
</organism>
<comment type="caution">
    <text evidence="5">The sequence shown here is derived from an EMBL/GenBank/DDBJ whole genome shotgun (WGS) entry which is preliminary data.</text>
</comment>
<dbReference type="PANTHER" id="PTHR43490:SF73">
    <property type="entry name" value="OS07G0685800 PROTEIN"/>
    <property type="match status" value="1"/>
</dbReference>
<evidence type="ECO:0008006" key="7">
    <source>
        <dbReference type="Google" id="ProtNLM"/>
    </source>
</evidence>
<comment type="similarity">
    <text evidence="1 4">Belongs to the short-chain dehydrogenases/reductases (SDR) family.</text>
</comment>
<dbReference type="InterPro" id="IPR036291">
    <property type="entry name" value="NAD(P)-bd_dom_sf"/>
</dbReference>
<accession>A0AAN7G896</accession>
<dbReference type="EMBL" id="JAXUIC010000001">
    <property type="protein sequence ID" value="KAK4607173.1"/>
    <property type="molecule type" value="Genomic_DNA"/>
</dbReference>
<evidence type="ECO:0000313" key="5">
    <source>
        <dbReference type="EMBL" id="KAK4607173.1"/>
    </source>
</evidence>
<proteinExistence type="inferred from homology"/>
<evidence type="ECO:0000256" key="3">
    <source>
        <dbReference type="ARBA" id="ARBA00023002"/>
    </source>
</evidence>
<evidence type="ECO:0000256" key="4">
    <source>
        <dbReference type="RuleBase" id="RU000363"/>
    </source>
</evidence>
<dbReference type="PRINTS" id="PR00081">
    <property type="entry name" value="GDHRDH"/>
</dbReference>
<dbReference type="PANTHER" id="PTHR43490">
    <property type="entry name" value="(+)-NEOMENTHOL DEHYDROGENASE"/>
    <property type="match status" value="1"/>
</dbReference>
<evidence type="ECO:0000256" key="2">
    <source>
        <dbReference type="ARBA" id="ARBA00022857"/>
    </source>
</evidence>
<reference evidence="5 6" key="1">
    <citation type="journal article" date="2023" name="G3 (Bethesda)">
        <title>A haplotype-resolved chromosome-scale genome for Quercus rubra L. provides insights into the genetics of adaptive traits for red oak species.</title>
        <authorList>
            <person name="Kapoor B."/>
            <person name="Jenkins J."/>
            <person name="Schmutz J."/>
            <person name="Zhebentyayeva T."/>
            <person name="Kuelheim C."/>
            <person name="Coggeshall M."/>
            <person name="Heim C."/>
            <person name="Lasky J.R."/>
            <person name="Leites L."/>
            <person name="Islam-Faridi N."/>
            <person name="Romero-Severson J."/>
            <person name="DeLeo V.L."/>
            <person name="Lucas S.M."/>
            <person name="Lazic D."/>
            <person name="Gailing O."/>
            <person name="Carlson J."/>
            <person name="Staton M."/>
        </authorList>
    </citation>
    <scope>NUCLEOTIDE SEQUENCE [LARGE SCALE GENOMIC DNA]</scope>
    <source>
        <strain evidence="5">Pseudo-F2</strain>
    </source>
</reference>
<dbReference type="SUPFAM" id="SSF51735">
    <property type="entry name" value="NAD(P)-binding Rossmann-fold domains"/>
    <property type="match status" value="1"/>
</dbReference>
<dbReference type="Proteomes" id="UP001324115">
    <property type="component" value="Unassembled WGS sequence"/>
</dbReference>
<dbReference type="AlphaFoldDB" id="A0AAN7G896"/>
<gene>
    <name evidence="5" type="ORF">RGQ29_001118</name>
</gene>
<name>A0AAN7G896_QUERU</name>
<sequence length="257" mass="28460">MLKLNESGMSNVVFHQLDVLDPVSINSLANFIQEKFGKLDILVNNAGASAVVVDMEGLKALNIDPSSWFSGQADNLVQLQAVVKTTYEKAEECLNTNYYGVRRVTEALLPLLQLSPAGARIVNLSSRWSQLKRIPGDLIRKELSDVETLTEERIEVVIRRFLHDLKENALEGNGWPLTVPAYGMSKVTLNAYTRILAKKFPNMCINCVHPGYVKTDINWNTGTMSVEEGARGPVMLALLPDGGPTGCYFDRTEVAEF</sequence>
<keyword evidence="6" id="KW-1185">Reference proteome</keyword>
<dbReference type="InterPro" id="IPR002347">
    <property type="entry name" value="SDR_fam"/>
</dbReference>
<protein>
    <recommendedName>
        <fullName evidence="7">(+)-neomenthol dehydrogenase</fullName>
    </recommendedName>
</protein>